<dbReference type="CDD" id="cd06261">
    <property type="entry name" value="TM_PBP2"/>
    <property type="match status" value="1"/>
</dbReference>
<dbReference type="InterPro" id="IPR043429">
    <property type="entry name" value="ArtM/GltK/GlnP/TcyL/YhdX-like"/>
</dbReference>
<feature type="transmembrane region" description="Helical" evidence="8">
    <location>
        <begin position="99"/>
        <end position="118"/>
    </location>
</feature>
<evidence type="ECO:0000256" key="1">
    <source>
        <dbReference type="ARBA" id="ARBA00004651"/>
    </source>
</evidence>
<dbReference type="InterPro" id="IPR000515">
    <property type="entry name" value="MetI-like"/>
</dbReference>
<feature type="transmembrane region" description="Helical" evidence="8">
    <location>
        <begin position="196"/>
        <end position="216"/>
    </location>
</feature>
<dbReference type="Pfam" id="PF00528">
    <property type="entry name" value="BPD_transp_1"/>
    <property type="match status" value="1"/>
</dbReference>
<keyword evidence="6 8" id="KW-1133">Transmembrane helix</keyword>
<evidence type="ECO:0000256" key="5">
    <source>
        <dbReference type="ARBA" id="ARBA00022970"/>
    </source>
</evidence>
<gene>
    <name evidence="10" type="ORF">WMW72_31955</name>
</gene>
<keyword evidence="5" id="KW-0029">Amino-acid transport</keyword>
<evidence type="ECO:0000256" key="7">
    <source>
        <dbReference type="ARBA" id="ARBA00023136"/>
    </source>
</evidence>
<proteinExistence type="inferred from homology"/>
<evidence type="ECO:0000313" key="11">
    <source>
        <dbReference type="Proteomes" id="UP001469365"/>
    </source>
</evidence>
<comment type="caution">
    <text evidence="10">The sequence shown here is derived from an EMBL/GenBank/DDBJ whole genome shotgun (WGS) entry which is preliminary data.</text>
</comment>
<evidence type="ECO:0000256" key="2">
    <source>
        <dbReference type="ARBA" id="ARBA00022448"/>
    </source>
</evidence>
<reference evidence="10 11" key="1">
    <citation type="submission" date="2024-04" db="EMBL/GenBank/DDBJ databases">
        <title>draft genome sequnece of Paenibacillus filicis.</title>
        <authorList>
            <person name="Kim D.-U."/>
        </authorList>
    </citation>
    <scope>NUCLEOTIDE SEQUENCE [LARGE SCALE GENOMIC DNA]</scope>
    <source>
        <strain evidence="10 11">KACC14197</strain>
    </source>
</reference>
<feature type="transmembrane region" description="Helical" evidence="8">
    <location>
        <begin position="23"/>
        <end position="47"/>
    </location>
</feature>
<dbReference type="NCBIfam" id="TIGR01726">
    <property type="entry name" value="HEQRo_perm_3TM"/>
    <property type="match status" value="1"/>
</dbReference>
<feature type="transmembrane region" description="Helical" evidence="8">
    <location>
        <begin position="59"/>
        <end position="79"/>
    </location>
</feature>
<dbReference type="InterPro" id="IPR010065">
    <property type="entry name" value="AA_ABC_transptr_permease_3TM"/>
</dbReference>
<evidence type="ECO:0000313" key="10">
    <source>
        <dbReference type="EMBL" id="MEK8132521.1"/>
    </source>
</evidence>
<protein>
    <submittedName>
        <fullName evidence="10">Amino acid ABC transporter permease</fullName>
    </submittedName>
</protein>
<dbReference type="PANTHER" id="PTHR30614:SF0">
    <property type="entry name" value="L-CYSTINE TRANSPORT SYSTEM PERMEASE PROTEIN TCYL"/>
    <property type="match status" value="1"/>
</dbReference>
<comment type="similarity">
    <text evidence="8">Belongs to the binding-protein-dependent transport system permease family.</text>
</comment>
<keyword evidence="7 8" id="KW-0472">Membrane</keyword>
<dbReference type="EMBL" id="JBBPCC010000031">
    <property type="protein sequence ID" value="MEK8132521.1"/>
    <property type="molecule type" value="Genomic_DNA"/>
</dbReference>
<keyword evidence="3" id="KW-1003">Cell membrane</keyword>
<evidence type="ECO:0000256" key="6">
    <source>
        <dbReference type="ARBA" id="ARBA00022989"/>
    </source>
</evidence>
<name>A0ABU9DUH0_9BACL</name>
<keyword evidence="2 8" id="KW-0813">Transport</keyword>
<comment type="subcellular location">
    <subcellularLocation>
        <location evidence="1 8">Cell membrane</location>
        <topology evidence="1 8">Multi-pass membrane protein</topology>
    </subcellularLocation>
</comment>
<dbReference type="Proteomes" id="UP001469365">
    <property type="component" value="Unassembled WGS sequence"/>
</dbReference>
<dbReference type="Gene3D" id="1.10.3720.10">
    <property type="entry name" value="MetI-like"/>
    <property type="match status" value="1"/>
</dbReference>
<dbReference type="InterPro" id="IPR035906">
    <property type="entry name" value="MetI-like_sf"/>
</dbReference>
<keyword evidence="11" id="KW-1185">Reference proteome</keyword>
<evidence type="ECO:0000259" key="9">
    <source>
        <dbReference type="PROSITE" id="PS50928"/>
    </source>
</evidence>
<evidence type="ECO:0000256" key="4">
    <source>
        <dbReference type="ARBA" id="ARBA00022692"/>
    </source>
</evidence>
<sequence>MTAMSEGGIETTLKLFLRIAERLPVTLTMLLASLVFGLLLGALIAFVRIQKRRIPYAIATFYLSFMRCTPTIVQLFLVYYGLPQLLKLIGIDVNGWDKLIFAIITFSLHSAAFFSEVIRSAYLAVGSGQQEAAYSVGMSFGQSLWRIILPQAFGIAIPSMGNQVIILLKETSLAFSIGITDIMGQVQIIIGNNYGANIFQVYILVSLIYWMLSLIIEKGFGRLEKVYKRGHAGLAR</sequence>
<feature type="domain" description="ABC transmembrane type-1" evidence="9">
    <location>
        <begin position="23"/>
        <end position="220"/>
    </location>
</feature>
<evidence type="ECO:0000256" key="8">
    <source>
        <dbReference type="RuleBase" id="RU363032"/>
    </source>
</evidence>
<organism evidence="10 11">
    <name type="scientific">Paenibacillus filicis</name>
    <dbReference type="NCBI Taxonomy" id="669464"/>
    <lineage>
        <taxon>Bacteria</taxon>
        <taxon>Bacillati</taxon>
        <taxon>Bacillota</taxon>
        <taxon>Bacilli</taxon>
        <taxon>Bacillales</taxon>
        <taxon>Paenibacillaceae</taxon>
        <taxon>Paenibacillus</taxon>
    </lineage>
</organism>
<accession>A0ABU9DUH0</accession>
<dbReference type="PANTHER" id="PTHR30614">
    <property type="entry name" value="MEMBRANE COMPONENT OF AMINO ACID ABC TRANSPORTER"/>
    <property type="match status" value="1"/>
</dbReference>
<evidence type="ECO:0000256" key="3">
    <source>
        <dbReference type="ARBA" id="ARBA00022475"/>
    </source>
</evidence>
<keyword evidence="4 8" id="KW-0812">Transmembrane</keyword>
<dbReference type="PROSITE" id="PS50928">
    <property type="entry name" value="ABC_TM1"/>
    <property type="match status" value="1"/>
</dbReference>
<dbReference type="SUPFAM" id="SSF161098">
    <property type="entry name" value="MetI-like"/>
    <property type="match status" value="1"/>
</dbReference>
<dbReference type="RefSeq" id="WP_341419652.1">
    <property type="nucleotide sequence ID" value="NZ_JBBPCC010000031.1"/>
</dbReference>